<sequence length="128" mass="14209">MSCWFASQTRFIQRQPLGEFAEPVASAGADQRIEIAPVVRQLRRLCNLLPQRLLLLTALCVLPELLADLTLAGSVIPQPLGQGVQLGLQGGDVSVHPLRTQRQVRLMLPGRLLAERGRLLKLLLQRLF</sequence>
<name>A0A509A8A3_KLEPN</name>
<reference evidence="1" key="1">
    <citation type="submission" date="2018-06" db="EMBL/GenBank/DDBJ databases">
        <authorList>
            <consortium name="Pathogen Informatics"/>
        </authorList>
    </citation>
    <scope>NUCLEOTIDE SEQUENCE</scope>
    <source>
        <strain evidence="1">NCTC11678</strain>
    </source>
</reference>
<accession>A0A509A8A3</accession>
<evidence type="ECO:0000313" key="1">
    <source>
        <dbReference type="EMBL" id="VUA79348.1"/>
    </source>
</evidence>
<proteinExistence type="predicted"/>
<dbReference type="EMBL" id="CABFNL010000002">
    <property type="protein sequence ID" value="VUA79348.1"/>
    <property type="molecule type" value="Genomic_DNA"/>
</dbReference>
<dbReference type="AlphaFoldDB" id="A0A509A8A3"/>
<gene>
    <name evidence="1" type="ORF">NCTC11678_04017</name>
</gene>
<organism evidence="1">
    <name type="scientific">Klebsiella pneumoniae</name>
    <dbReference type="NCBI Taxonomy" id="573"/>
    <lineage>
        <taxon>Bacteria</taxon>
        <taxon>Pseudomonadati</taxon>
        <taxon>Pseudomonadota</taxon>
        <taxon>Gammaproteobacteria</taxon>
        <taxon>Enterobacterales</taxon>
        <taxon>Enterobacteriaceae</taxon>
        <taxon>Klebsiella/Raoultella group</taxon>
        <taxon>Klebsiella</taxon>
        <taxon>Klebsiella pneumoniae complex</taxon>
    </lineage>
</organism>
<protein>
    <submittedName>
        <fullName evidence="1">Uncharacterized protein</fullName>
    </submittedName>
</protein>